<evidence type="ECO:0000313" key="2">
    <source>
        <dbReference type="Proteomes" id="UP000254575"/>
    </source>
</evidence>
<dbReference type="AlphaFoldDB" id="A0A380N0Z9"/>
<accession>A0A380N0Z9</accession>
<reference evidence="1 2" key="1">
    <citation type="submission" date="2018-06" db="EMBL/GenBank/DDBJ databases">
        <authorList>
            <consortium name="Pathogen Informatics"/>
            <person name="Doyle S."/>
        </authorList>
    </citation>
    <scope>NUCLEOTIDE SEQUENCE [LARGE SCALE GENOMIC DNA]</scope>
    <source>
        <strain evidence="1 2">NCTC10717</strain>
    </source>
</reference>
<proteinExistence type="predicted"/>
<name>A0A380N0Z9_9GAMM</name>
<evidence type="ECO:0000313" key="1">
    <source>
        <dbReference type="EMBL" id="SUO98164.1"/>
    </source>
</evidence>
<gene>
    <name evidence="1" type="ORF">NCTC10717_01905</name>
</gene>
<dbReference type="Proteomes" id="UP000254575">
    <property type="component" value="Unassembled WGS sequence"/>
</dbReference>
<sequence length="82" mass="9494">MTDYVPRIEAIPETAPAYDDLRKPVDFPRPQCVSSKRNCICYTQQGTLMRDYPQSVCRAYVKEGYFDATKPRNNKAQQDNKT</sequence>
<organism evidence="1 2">
    <name type="scientific">Suttonella indologenes</name>
    <dbReference type="NCBI Taxonomy" id="13276"/>
    <lineage>
        <taxon>Bacteria</taxon>
        <taxon>Pseudomonadati</taxon>
        <taxon>Pseudomonadota</taxon>
        <taxon>Gammaproteobacteria</taxon>
        <taxon>Cardiobacteriales</taxon>
        <taxon>Cardiobacteriaceae</taxon>
        <taxon>Suttonella</taxon>
    </lineage>
</organism>
<protein>
    <submittedName>
        <fullName evidence="1">Uncharacterized protein</fullName>
    </submittedName>
</protein>
<dbReference type="RefSeq" id="WP_115219026.1">
    <property type="nucleotide sequence ID" value="NZ_UHIA01000004.1"/>
</dbReference>
<dbReference type="OrthoDB" id="8809170at2"/>
<keyword evidence="2" id="KW-1185">Reference proteome</keyword>
<dbReference type="EMBL" id="UHIA01000004">
    <property type="protein sequence ID" value="SUO98164.1"/>
    <property type="molecule type" value="Genomic_DNA"/>
</dbReference>